<dbReference type="AlphaFoldDB" id="A0A8C9A6V5"/>
<dbReference type="InterPro" id="IPR004299">
    <property type="entry name" value="MBOAT_fam"/>
</dbReference>
<protein>
    <submittedName>
        <fullName evidence="9">Membrane bound O-acyltransferase domain containing 2</fullName>
    </submittedName>
</protein>
<dbReference type="PANTHER" id="PTHR13906:SF7">
    <property type="entry name" value="LYSOPHOSPHOLIPID ACYLTRANSFERASE 2"/>
    <property type="match status" value="1"/>
</dbReference>
<dbReference type="Proteomes" id="UP000694414">
    <property type="component" value="Unplaced"/>
</dbReference>
<dbReference type="GO" id="GO:0016746">
    <property type="term" value="F:acyltransferase activity"/>
    <property type="evidence" value="ECO:0007669"/>
    <property type="project" value="UniProtKB-KW"/>
</dbReference>
<feature type="transmembrane region" description="Helical" evidence="8">
    <location>
        <begin position="52"/>
        <end position="75"/>
    </location>
</feature>
<evidence type="ECO:0000256" key="1">
    <source>
        <dbReference type="ARBA" id="ARBA00004477"/>
    </source>
</evidence>
<keyword evidence="7" id="KW-0012">Acyltransferase</keyword>
<keyword evidence="2" id="KW-0808">Transferase</keyword>
<keyword evidence="5 8" id="KW-1133">Transmembrane helix</keyword>
<name>A0A8C9A6V5_PROSS</name>
<dbReference type="Pfam" id="PF03062">
    <property type="entry name" value="MBOAT"/>
    <property type="match status" value="1"/>
</dbReference>
<feature type="transmembrane region" description="Helical" evidence="8">
    <location>
        <begin position="443"/>
        <end position="461"/>
    </location>
</feature>
<feature type="transmembrane region" description="Helical" evidence="8">
    <location>
        <begin position="408"/>
        <end position="431"/>
    </location>
</feature>
<dbReference type="GO" id="GO:0030258">
    <property type="term" value="P:lipid modification"/>
    <property type="evidence" value="ECO:0007669"/>
    <property type="project" value="TreeGrafter"/>
</dbReference>
<keyword evidence="4" id="KW-0256">Endoplasmic reticulum</keyword>
<dbReference type="InterPro" id="IPR049941">
    <property type="entry name" value="LPLAT_7/PORCN-like"/>
</dbReference>
<comment type="subcellular location">
    <subcellularLocation>
        <location evidence="1">Endoplasmic reticulum membrane</location>
        <topology evidence="1">Multi-pass membrane protein</topology>
    </subcellularLocation>
</comment>
<keyword evidence="6 8" id="KW-0472">Membrane</keyword>
<dbReference type="GeneTree" id="ENSGT01030000234564"/>
<reference evidence="9" key="2">
    <citation type="submission" date="2025-09" db="UniProtKB">
        <authorList>
            <consortium name="Ensembl"/>
        </authorList>
    </citation>
    <scope>IDENTIFICATION</scope>
</reference>
<evidence type="ECO:0000256" key="8">
    <source>
        <dbReference type="SAM" id="Phobius"/>
    </source>
</evidence>
<keyword evidence="3 8" id="KW-0812">Transmembrane</keyword>
<evidence type="ECO:0000256" key="3">
    <source>
        <dbReference type="ARBA" id="ARBA00022692"/>
    </source>
</evidence>
<evidence type="ECO:0000313" key="10">
    <source>
        <dbReference type="Proteomes" id="UP000694414"/>
    </source>
</evidence>
<keyword evidence="10" id="KW-1185">Reference proteome</keyword>
<organism evidence="9 10">
    <name type="scientific">Prolemur simus</name>
    <name type="common">Greater bamboo lemur</name>
    <name type="synonym">Hapalemur simus</name>
    <dbReference type="NCBI Taxonomy" id="1328070"/>
    <lineage>
        <taxon>Eukaryota</taxon>
        <taxon>Metazoa</taxon>
        <taxon>Chordata</taxon>
        <taxon>Craniata</taxon>
        <taxon>Vertebrata</taxon>
        <taxon>Euteleostomi</taxon>
        <taxon>Mammalia</taxon>
        <taxon>Eutheria</taxon>
        <taxon>Euarchontoglires</taxon>
        <taxon>Primates</taxon>
        <taxon>Strepsirrhini</taxon>
        <taxon>Lemuriformes</taxon>
        <taxon>Lemuridae</taxon>
        <taxon>Prolemur</taxon>
    </lineage>
</organism>
<evidence type="ECO:0000256" key="7">
    <source>
        <dbReference type="ARBA" id="ARBA00023315"/>
    </source>
</evidence>
<proteinExistence type="predicted"/>
<gene>
    <name evidence="9" type="primary">MBOAT2</name>
</gene>
<evidence type="ECO:0000256" key="4">
    <source>
        <dbReference type="ARBA" id="ARBA00022824"/>
    </source>
</evidence>
<evidence type="ECO:0000313" key="9">
    <source>
        <dbReference type="Ensembl" id="ENSPSMP00000029260.1"/>
    </source>
</evidence>
<dbReference type="PANTHER" id="PTHR13906">
    <property type="entry name" value="PORCUPINE"/>
    <property type="match status" value="1"/>
</dbReference>
<reference evidence="9" key="1">
    <citation type="submission" date="2025-08" db="UniProtKB">
        <authorList>
            <consortium name="Ensembl"/>
        </authorList>
    </citation>
    <scope>IDENTIFICATION</scope>
</reference>
<dbReference type="GO" id="GO:0005789">
    <property type="term" value="C:endoplasmic reticulum membrane"/>
    <property type="evidence" value="ECO:0007669"/>
    <property type="project" value="UniProtKB-SubCell"/>
</dbReference>
<feature type="transmembrane region" description="Helical" evidence="8">
    <location>
        <begin position="366"/>
        <end position="387"/>
    </location>
</feature>
<sequence length="516" mass="59161">MWLSASGQSSSTTLPKVTNKVAIVNFVVCQLFALLAAIWFRTYLRSSKTSSFIRHVVATLLGLYLALFCFGWYALHFLVQSGVSYCIMIIIGVENMHKYCFVFALGYLTVCQITRVYIFDYGQYSADFSGPMMIITQKITSLAYEIHDGKNFEINFLFCMSFCCRRMPSLLEYLSYNCNFMGILAGPLCSYKDYITFIEGRSHHMIQSSENGKEEIQCERTEPSPNIAVIQKLLVCGLSLLFHLTISNTLPVEYNIDEHFQATASWPTKVTYLYVSLLAARPKYYFAWTLADAINNAAGFGFRGYDKNGAARWDLISNLRIQQIEMSTSFKMFLDNWNIQTALWLKRVCYQRATFSPTIQTFILSAIWHGVYPGYYLTFLTGVLMTLAARAMRNNFRHYFIKPPQLKLFYDVGTWIVTQIAISYTVVPFVLLSVKPSFMFYSSWYYCLHIVGLLVLLFLPVKKTQRGKKTHENVQLSQSKKFDGKENSLGQNNFSTTNNVCNQNQEVASRHSSLKQ</sequence>
<feature type="transmembrane region" description="Helical" evidence="8">
    <location>
        <begin position="20"/>
        <end position="40"/>
    </location>
</feature>
<dbReference type="Ensembl" id="ENSPSMT00000033779.1">
    <property type="protein sequence ID" value="ENSPSMP00000029260.1"/>
    <property type="gene ID" value="ENSPSMG00000020319.1"/>
</dbReference>
<evidence type="ECO:0000256" key="2">
    <source>
        <dbReference type="ARBA" id="ARBA00022679"/>
    </source>
</evidence>
<evidence type="ECO:0000256" key="6">
    <source>
        <dbReference type="ARBA" id="ARBA00023136"/>
    </source>
</evidence>
<accession>A0A8C9A6V5</accession>
<evidence type="ECO:0000256" key="5">
    <source>
        <dbReference type="ARBA" id="ARBA00022989"/>
    </source>
</evidence>